<dbReference type="RefSeq" id="WP_074947752.1">
    <property type="nucleotide sequence ID" value="NZ_FOZU01000049.1"/>
</dbReference>
<evidence type="ECO:0000313" key="1">
    <source>
        <dbReference type="EMBL" id="SFT22763.1"/>
    </source>
</evidence>
<organism evidence="1 2">
    <name type="scientific">Acinetobacter bohemicus</name>
    <dbReference type="NCBI Taxonomy" id="1435036"/>
    <lineage>
        <taxon>Bacteria</taxon>
        <taxon>Pseudomonadati</taxon>
        <taxon>Pseudomonadota</taxon>
        <taxon>Gammaproteobacteria</taxon>
        <taxon>Moraxellales</taxon>
        <taxon>Moraxellaceae</taxon>
        <taxon>Acinetobacter</taxon>
    </lineage>
</organism>
<protein>
    <submittedName>
        <fullName evidence="1">Uncharacterized protein</fullName>
    </submittedName>
</protein>
<sequence length="224" mass="25722">MNYSRFSYINPNDIDLFGTLNRNRTLTNDEVAYLFAKRGIIYGKGTSRELLAREFSSFFHSSYDYHLIEAALVKENKRSSAVSGIVLDNLDGLTNRQILNKIDSIEVELTNSLKKQEEIDIDKIIYKRNGTQSRQFNINYSVYDFTKNAFNRRERKEATVLIKPIEGSNSLYIEFPNTKELVHLVDSQIITSISETFEAPQKTKIELLGITDNLGPVDIFCSKK</sequence>
<dbReference type="Proteomes" id="UP000182827">
    <property type="component" value="Unassembled WGS sequence"/>
</dbReference>
<evidence type="ECO:0000313" key="2">
    <source>
        <dbReference type="Proteomes" id="UP000182827"/>
    </source>
</evidence>
<accession>A0A1I6W9U4</accession>
<dbReference type="AlphaFoldDB" id="A0A1I6W9U4"/>
<name>A0A1I6W9U4_9GAMM</name>
<keyword evidence="2" id="KW-1185">Reference proteome</keyword>
<gene>
    <name evidence="1" type="ORF">SAMN05444586_10491</name>
</gene>
<proteinExistence type="predicted"/>
<dbReference type="EMBL" id="FOZU01000049">
    <property type="protein sequence ID" value="SFT22763.1"/>
    <property type="molecule type" value="Genomic_DNA"/>
</dbReference>
<reference evidence="2" key="1">
    <citation type="submission" date="2016-10" db="EMBL/GenBank/DDBJ databases">
        <authorList>
            <person name="Varghese N."/>
            <person name="Submissions S."/>
        </authorList>
    </citation>
    <scope>NUCLEOTIDE SEQUENCE [LARGE SCALE GENOMIC DNA]</scope>
    <source>
        <strain evidence="2">ANC 5076</strain>
    </source>
</reference>